<dbReference type="PANTHER" id="PTHR10819:SF3">
    <property type="entry name" value="PHOSPHOTRIESTERASE-RELATED PROTEIN"/>
    <property type="match status" value="1"/>
</dbReference>
<dbReference type="SUPFAM" id="SSF51556">
    <property type="entry name" value="Metallo-dependent hydrolases"/>
    <property type="match status" value="1"/>
</dbReference>
<dbReference type="PIRSF" id="PIRSF016839">
    <property type="entry name" value="PhP"/>
    <property type="match status" value="1"/>
</dbReference>
<dbReference type="InterPro" id="IPR001559">
    <property type="entry name" value="Phosphotriesterase"/>
</dbReference>
<accession>A0A968GFE9</accession>
<feature type="binding site" evidence="3">
    <location>
        <position position="127"/>
    </location>
    <ligand>
        <name>a divalent metal cation</name>
        <dbReference type="ChEBI" id="CHEBI:60240"/>
        <label>1</label>
    </ligand>
</feature>
<feature type="binding site" evidence="3">
    <location>
        <position position="245"/>
    </location>
    <ligand>
        <name>a divalent metal cation</name>
        <dbReference type="ChEBI" id="CHEBI:60240"/>
        <label>1</label>
    </ligand>
</feature>
<comment type="similarity">
    <text evidence="4">Belongs to the metallo-dependent hydrolases superfamily. Phosphotriesterase family.</text>
</comment>
<comment type="caution">
    <text evidence="4">Lacks conserved residue(s) required for the propagation of feature annotation.</text>
</comment>
<evidence type="ECO:0000256" key="1">
    <source>
        <dbReference type="ARBA" id="ARBA00022723"/>
    </source>
</evidence>
<dbReference type="Proteomes" id="UP000778951">
    <property type="component" value="Unassembled WGS sequence"/>
</dbReference>
<evidence type="ECO:0000313" key="6">
    <source>
        <dbReference type="Proteomes" id="UP000778951"/>
    </source>
</evidence>
<feature type="binding site" evidence="3">
    <location>
        <position position="160"/>
    </location>
    <ligand>
        <name>a divalent metal cation</name>
        <dbReference type="ChEBI" id="CHEBI:60240"/>
        <label>2</label>
    </ligand>
</feature>
<proteinExistence type="inferred from homology"/>
<dbReference type="PROSITE" id="PS51347">
    <property type="entry name" value="PHOSPHOTRIESTERASE_2"/>
    <property type="match status" value="1"/>
</dbReference>
<feature type="binding site" evidence="3">
    <location>
        <position position="127"/>
    </location>
    <ligand>
        <name>a divalent metal cation</name>
        <dbReference type="ChEBI" id="CHEBI:60240"/>
        <label>2</label>
    </ligand>
</feature>
<keyword evidence="6" id="KW-1185">Reference proteome</keyword>
<name>A0A968GFE9_9SPIO</name>
<evidence type="ECO:0000256" key="3">
    <source>
        <dbReference type="PIRSR" id="PIRSR601559-52"/>
    </source>
</evidence>
<feature type="binding site" evidence="3">
    <location>
        <position position="188"/>
    </location>
    <ligand>
        <name>a divalent metal cation</name>
        <dbReference type="ChEBI" id="CHEBI:60240"/>
        <label>2</label>
    </ligand>
</feature>
<evidence type="ECO:0000256" key="2">
    <source>
        <dbReference type="ARBA" id="ARBA00022801"/>
    </source>
</evidence>
<feature type="binding site" evidence="3">
    <location>
        <position position="13"/>
    </location>
    <ligand>
        <name>a divalent metal cation</name>
        <dbReference type="ChEBI" id="CHEBI:60240"/>
        <label>1</label>
    </ligand>
</feature>
<dbReference type="AlphaFoldDB" id="A0A968GFE9"/>
<sequence length="296" mass="33266">MMLVDGITYIHEHTTIDLSYVKGNSDTLLRHFEATVAEYRALYTKGVRNIVDVTTLGMHRDAQYVAEVARASGMNILQATGFYTQKFYAPFEPWFSQCEAKEIAEVMHKEIAEGLDGTTIKPQIIGEIGTSKDGWTPLEQKLFEAAVMVHRESCLPIATHCTLGTFAQEQMAFFQERGVELTRVMLGHIDLKGDLDYTLRLLEQGVYIGFDTIGKENYLPDSQRIAMLKAIEARGYIGQVMLSMDITRQSHLKVFGGIGYSYLLDTFVPKALEAGLSQRAITQMLRDNPQQFFGKG</sequence>
<comment type="caution">
    <text evidence="5">The sequence shown here is derived from an EMBL/GenBank/DDBJ whole genome shotgun (WGS) entry which is preliminary data.</text>
</comment>
<dbReference type="PANTHER" id="PTHR10819">
    <property type="entry name" value="PHOSPHOTRIESTERASE-RELATED"/>
    <property type="match status" value="1"/>
</dbReference>
<dbReference type="Pfam" id="PF02126">
    <property type="entry name" value="PTE"/>
    <property type="match status" value="1"/>
</dbReference>
<dbReference type="Gene3D" id="3.20.20.140">
    <property type="entry name" value="Metal-dependent hydrolases"/>
    <property type="match status" value="1"/>
</dbReference>
<dbReference type="GO" id="GO:0016787">
    <property type="term" value="F:hydrolase activity"/>
    <property type="evidence" value="ECO:0007669"/>
    <property type="project" value="UniProtKB-KW"/>
</dbReference>
<comment type="cofactor">
    <cofactor evidence="3">
        <name>a divalent metal cation</name>
        <dbReference type="ChEBI" id="CHEBI:60240"/>
    </cofactor>
    <text evidence="3">Binds 2 divalent metal cations per subunit.</text>
</comment>
<dbReference type="InterPro" id="IPR032466">
    <property type="entry name" value="Metal_Hydrolase"/>
</dbReference>
<protein>
    <submittedName>
        <fullName evidence="5">Phosphotriesterase-related protein</fullName>
    </submittedName>
</protein>
<keyword evidence="2" id="KW-0378">Hydrolase</keyword>
<feature type="binding site" evidence="3">
    <location>
        <position position="11"/>
    </location>
    <ligand>
        <name>a divalent metal cation</name>
        <dbReference type="ChEBI" id="CHEBI:60240"/>
        <label>1</label>
    </ligand>
</feature>
<evidence type="ECO:0000313" key="5">
    <source>
        <dbReference type="EMBL" id="NIZ69513.1"/>
    </source>
</evidence>
<gene>
    <name evidence="5" type="ORF">HCT48_04700</name>
</gene>
<dbReference type="GO" id="GO:0008270">
    <property type="term" value="F:zinc ion binding"/>
    <property type="evidence" value="ECO:0007669"/>
    <property type="project" value="InterPro"/>
</dbReference>
<dbReference type="EMBL" id="JAATLM010000001">
    <property type="protein sequence ID" value="NIZ69513.1"/>
    <property type="molecule type" value="Genomic_DNA"/>
</dbReference>
<keyword evidence="1 3" id="KW-0479">Metal-binding</keyword>
<organism evidence="5 6">
    <name type="scientific">Entomospira culicis</name>
    <dbReference type="NCBI Taxonomy" id="2719989"/>
    <lineage>
        <taxon>Bacteria</taxon>
        <taxon>Pseudomonadati</taxon>
        <taxon>Spirochaetota</taxon>
        <taxon>Spirochaetia</taxon>
        <taxon>Spirochaetales</taxon>
        <taxon>Spirochaetaceae</taxon>
        <taxon>Entomospira</taxon>
    </lineage>
</organism>
<reference evidence="5" key="1">
    <citation type="submission" date="2020-03" db="EMBL/GenBank/DDBJ databases">
        <title>Spirochaetal bacteria isolated from arthropods constitute a novel genus Entomospira genus novum within the order Spirochaetales.</title>
        <authorList>
            <person name="Grana-Miraglia L."/>
            <person name="Sikutova S."/>
            <person name="Fingerle V."/>
            <person name="Sing A."/>
            <person name="Castillo-Ramirez S."/>
            <person name="Margos G."/>
            <person name="Rudolf I."/>
        </authorList>
    </citation>
    <scope>NUCLEOTIDE SEQUENCE</scope>
    <source>
        <strain evidence="5">BR149</strain>
    </source>
</reference>
<evidence type="ECO:0000256" key="4">
    <source>
        <dbReference type="PROSITE-ProRule" id="PRU00679"/>
    </source>
</evidence>